<reference evidence="1" key="1">
    <citation type="submission" date="2024-09" db="EMBL/GenBank/DDBJ databases">
        <title>Black Yeasts Isolated from many extreme environments.</title>
        <authorList>
            <person name="Coleine C."/>
            <person name="Stajich J.E."/>
            <person name="Selbmann L."/>
        </authorList>
    </citation>
    <scope>NUCLEOTIDE SEQUENCE</scope>
    <source>
        <strain evidence="1">CCFEE 5737</strain>
    </source>
</reference>
<gene>
    <name evidence="1" type="ORF">LTS18_014098</name>
</gene>
<evidence type="ECO:0000313" key="1">
    <source>
        <dbReference type="EMBL" id="KAK3045296.1"/>
    </source>
</evidence>
<proteinExistence type="predicted"/>
<accession>A0ACC3CW18</accession>
<sequence length="269" mass="29982">MTQLSTGGHHLASERERIYKLLTTALILGSKFLDDNTFINRSWSEVSGIDVHVLNRLETEWLVAIEFTLHRDLDGSQGFNAWLKHWKDFETQALTRPAKSLKLSPLDTNVQRQRSVHKSYTSAAAQQTYGKLPMHDYSASALPTPYTSVAAYAHYDPWMASRAPTETSPPSAPHTGPTTPEYYGGSATWAPPEGYPRRSMFNFPQLNSNAQMPQAQPQSAAFTPYTPQYAYNPWSSHGHGMGCSCMYCASRQQPPYYMVPGYGPLPVAG</sequence>
<evidence type="ECO:0000313" key="2">
    <source>
        <dbReference type="Proteomes" id="UP001186974"/>
    </source>
</evidence>
<organism evidence="1 2">
    <name type="scientific">Coniosporium uncinatum</name>
    <dbReference type="NCBI Taxonomy" id="93489"/>
    <lineage>
        <taxon>Eukaryota</taxon>
        <taxon>Fungi</taxon>
        <taxon>Dikarya</taxon>
        <taxon>Ascomycota</taxon>
        <taxon>Pezizomycotina</taxon>
        <taxon>Dothideomycetes</taxon>
        <taxon>Dothideomycetes incertae sedis</taxon>
        <taxon>Coniosporium</taxon>
    </lineage>
</organism>
<name>A0ACC3CW18_9PEZI</name>
<protein>
    <submittedName>
        <fullName evidence="1">Uncharacterized protein</fullName>
    </submittedName>
</protein>
<comment type="caution">
    <text evidence="1">The sequence shown here is derived from an EMBL/GenBank/DDBJ whole genome shotgun (WGS) entry which is preliminary data.</text>
</comment>
<keyword evidence="2" id="KW-1185">Reference proteome</keyword>
<dbReference type="Proteomes" id="UP001186974">
    <property type="component" value="Unassembled WGS sequence"/>
</dbReference>
<dbReference type="EMBL" id="JAWDJW010010792">
    <property type="protein sequence ID" value="KAK3045296.1"/>
    <property type="molecule type" value="Genomic_DNA"/>
</dbReference>